<feature type="transmembrane region" description="Helical" evidence="1">
    <location>
        <begin position="32"/>
        <end position="50"/>
    </location>
</feature>
<keyword evidence="1" id="KW-0472">Membrane</keyword>
<keyword evidence="1" id="KW-0812">Transmembrane</keyword>
<protein>
    <submittedName>
        <fullName evidence="2">Uncharacterized protein</fullName>
    </submittedName>
</protein>
<dbReference type="EMBL" id="UOFQ01000103">
    <property type="protein sequence ID" value="VAW88613.1"/>
    <property type="molecule type" value="Genomic_DNA"/>
</dbReference>
<accession>A0A3B0ZK27</accession>
<evidence type="ECO:0000256" key="1">
    <source>
        <dbReference type="SAM" id="Phobius"/>
    </source>
</evidence>
<feature type="transmembrane region" description="Helical" evidence="1">
    <location>
        <begin position="70"/>
        <end position="93"/>
    </location>
</feature>
<proteinExistence type="predicted"/>
<dbReference type="AlphaFoldDB" id="A0A3B0ZK27"/>
<sequence length="189" mass="21586">MPKELEENLGMEFDDADEHLETMFNRLKRWEWFWLSVGVIAVGLSGYTAWDMYDSLLQRIKLENVSTTYIEIVLLLKGLVLFSVPSAVATYSFKLSKAYIHERLKRAERKHAINFGKFFMKKYGDSDLIREKVTAEDIINAFQWNISSETAFSRTGSGSFDMQSFVVADKIVDLAKNLGSTNSKDAATK</sequence>
<keyword evidence="1" id="KW-1133">Transmembrane helix</keyword>
<evidence type="ECO:0000313" key="2">
    <source>
        <dbReference type="EMBL" id="VAW88613.1"/>
    </source>
</evidence>
<name>A0A3B0ZK27_9ZZZZ</name>
<gene>
    <name evidence="2" type="ORF">MNBD_GAMMA17-2287</name>
</gene>
<organism evidence="2">
    <name type="scientific">hydrothermal vent metagenome</name>
    <dbReference type="NCBI Taxonomy" id="652676"/>
    <lineage>
        <taxon>unclassified sequences</taxon>
        <taxon>metagenomes</taxon>
        <taxon>ecological metagenomes</taxon>
    </lineage>
</organism>
<reference evidence="2" key="1">
    <citation type="submission" date="2018-06" db="EMBL/GenBank/DDBJ databases">
        <authorList>
            <person name="Zhirakovskaya E."/>
        </authorList>
    </citation>
    <scope>NUCLEOTIDE SEQUENCE</scope>
</reference>